<sequence length="148" mass="16535">MRADPDERWHVRLYRDDDMDLWLISWTADQGTQLHDHGGSGGAFTVVSVTLRETVWASGPAALRDADRGEGDTVVFGEHYVHDVRNVADETAVSVHAYSPPLSRMGFYDTEDDGAGRNRLVRLGELWTDDPEADAPASVARQRRRRAS</sequence>
<accession>A0ABP5HUW2</accession>
<dbReference type="InterPro" id="IPR011051">
    <property type="entry name" value="RmlC_Cupin_sf"/>
</dbReference>
<name>A0ABP5HUW2_9ACTN</name>
<keyword evidence="4" id="KW-0560">Oxidoreductase</keyword>
<proteinExistence type="inferred from homology"/>
<comment type="similarity">
    <text evidence="1">Belongs to the cysteine dioxygenase family.</text>
</comment>
<evidence type="ECO:0008006" key="8">
    <source>
        <dbReference type="Google" id="ProtNLM"/>
    </source>
</evidence>
<evidence type="ECO:0000313" key="7">
    <source>
        <dbReference type="Proteomes" id="UP001501480"/>
    </source>
</evidence>
<dbReference type="Proteomes" id="UP001501480">
    <property type="component" value="Unassembled WGS sequence"/>
</dbReference>
<evidence type="ECO:0000256" key="1">
    <source>
        <dbReference type="ARBA" id="ARBA00006622"/>
    </source>
</evidence>
<keyword evidence="5" id="KW-0408">Iron</keyword>
<dbReference type="EMBL" id="BAAAPY010000013">
    <property type="protein sequence ID" value="GAA2084701.1"/>
    <property type="molecule type" value="Genomic_DNA"/>
</dbReference>
<dbReference type="SUPFAM" id="SSF51182">
    <property type="entry name" value="RmlC-like cupins"/>
    <property type="match status" value="1"/>
</dbReference>
<dbReference type="InterPro" id="IPR014710">
    <property type="entry name" value="RmlC-like_jellyroll"/>
</dbReference>
<dbReference type="CDD" id="cd10548">
    <property type="entry name" value="cupin_CDO"/>
    <property type="match status" value="1"/>
</dbReference>
<keyword evidence="3" id="KW-0223">Dioxygenase</keyword>
<organism evidence="6 7">
    <name type="scientific">Aeromicrobium halocynthiae</name>
    <dbReference type="NCBI Taxonomy" id="560557"/>
    <lineage>
        <taxon>Bacteria</taxon>
        <taxon>Bacillati</taxon>
        <taxon>Actinomycetota</taxon>
        <taxon>Actinomycetes</taxon>
        <taxon>Propionibacteriales</taxon>
        <taxon>Nocardioidaceae</taxon>
        <taxon>Aeromicrobium</taxon>
    </lineage>
</organism>
<evidence type="ECO:0000256" key="4">
    <source>
        <dbReference type="ARBA" id="ARBA00023002"/>
    </source>
</evidence>
<comment type="caution">
    <text evidence="6">The sequence shown here is derived from an EMBL/GenBank/DDBJ whole genome shotgun (WGS) entry which is preliminary data.</text>
</comment>
<evidence type="ECO:0000313" key="6">
    <source>
        <dbReference type="EMBL" id="GAA2084701.1"/>
    </source>
</evidence>
<keyword evidence="7" id="KW-1185">Reference proteome</keyword>
<dbReference type="PANTHER" id="PTHR12918">
    <property type="entry name" value="CYSTEINE DIOXYGENASE"/>
    <property type="match status" value="1"/>
</dbReference>
<dbReference type="PANTHER" id="PTHR12918:SF1">
    <property type="entry name" value="CYSTEINE DIOXYGENASE TYPE 1"/>
    <property type="match status" value="1"/>
</dbReference>
<evidence type="ECO:0000256" key="3">
    <source>
        <dbReference type="ARBA" id="ARBA00022964"/>
    </source>
</evidence>
<evidence type="ECO:0000256" key="2">
    <source>
        <dbReference type="ARBA" id="ARBA00022723"/>
    </source>
</evidence>
<dbReference type="Gene3D" id="2.60.120.10">
    <property type="entry name" value="Jelly Rolls"/>
    <property type="match status" value="1"/>
</dbReference>
<protein>
    <recommendedName>
        <fullName evidence="8">Cysteine dioxygenase</fullName>
    </recommendedName>
</protein>
<dbReference type="RefSeq" id="WP_344329839.1">
    <property type="nucleotide sequence ID" value="NZ_BAAAPY010000013.1"/>
</dbReference>
<keyword evidence="2" id="KW-0479">Metal-binding</keyword>
<evidence type="ECO:0000256" key="5">
    <source>
        <dbReference type="ARBA" id="ARBA00023004"/>
    </source>
</evidence>
<gene>
    <name evidence="6" type="ORF">GCM10009821_27650</name>
</gene>
<dbReference type="InterPro" id="IPR010300">
    <property type="entry name" value="CDO_1"/>
</dbReference>
<reference evidence="7" key="1">
    <citation type="journal article" date="2019" name="Int. J. Syst. Evol. Microbiol.">
        <title>The Global Catalogue of Microorganisms (GCM) 10K type strain sequencing project: providing services to taxonomists for standard genome sequencing and annotation.</title>
        <authorList>
            <consortium name="The Broad Institute Genomics Platform"/>
            <consortium name="The Broad Institute Genome Sequencing Center for Infectious Disease"/>
            <person name="Wu L."/>
            <person name="Ma J."/>
        </authorList>
    </citation>
    <scope>NUCLEOTIDE SEQUENCE [LARGE SCALE GENOMIC DNA]</scope>
    <source>
        <strain evidence="7">JCM 15749</strain>
    </source>
</reference>
<dbReference type="Pfam" id="PF05995">
    <property type="entry name" value="CDO_I"/>
    <property type="match status" value="1"/>
</dbReference>